<dbReference type="Proteomes" id="UP000183832">
    <property type="component" value="Unassembled WGS sequence"/>
</dbReference>
<proteinExistence type="predicted"/>
<evidence type="ECO:0000313" key="1">
    <source>
        <dbReference type="EMBL" id="CRL04284.1"/>
    </source>
</evidence>
<dbReference type="EMBL" id="CVRI01000063">
    <property type="protein sequence ID" value="CRL04284.1"/>
    <property type="molecule type" value="Genomic_DNA"/>
</dbReference>
<gene>
    <name evidence="1" type="ORF">CLUMA_CG017382</name>
</gene>
<accession>A0A1J1IXI5</accession>
<keyword evidence="2" id="KW-1185">Reference proteome</keyword>
<reference evidence="1 2" key="1">
    <citation type="submission" date="2015-04" db="EMBL/GenBank/DDBJ databases">
        <authorList>
            <person name="Syromyatnikov M.Y."/>
            <person name="Popov V.N."/>
        </authorList>
    </citation>
    <scope>NUCLEOTIDE SEQUENCE [LARGE SCALE GENOMIC DNA]</scope>
</reference>
<name>A0A1J1IXI5_9DIPT</name>
<protein>
    <submittedName>
        <fullName evidence="1">CLUMA_CG017382, isoform A</fullName>
    </submittedName>
</protein>
<dbReference type="AlphaFoldDB" id="A0A1J1IXI5"/>
<organism evidence="1 2">
    <name type="scientific">Clunio marinus</name>
    <dbReference type="NCBI Taxonomy" id="568069"/>
    <lineage>
        <taxon>Eukaryota</taxon>
        <taxon>Metazoa</taxon>
        <taxon>Ecdysozoa</taxon>
        <taxon>Arthropoda</taxon>
        <taxon>Hexapoda</taxon>
        <taxon>Insecta</taxon>
        <taxon>Pterygota</taxon>
        <taxon>Neoptera</taxon>
        <taxon>Endopterygota</taxon>
        <taxon>Diptera</taxon>
        <taxon>Nematocera</taxon>
        <taxon>Chironomoidea</taxon>
        <taxon>Chironomidae</taxon>
        <taxon>Clunio</taxon>
    </lineage>
</organism>
<sequence length="81" mass="9713">MFQIAFLLSVVILDMKNLRKKFLYLPEIFSFCREISQIDVFVYITYQKSTIKGFPNISKFKTFIRSKNLLKEKAFMITQME</sequence>
<evidence type="ECO:0000313" key="2">
    <source>
        <dbReference type="Proteomes" id="UP000183832"/>
    </source>
</evidence>